<feature type="region of interest" description="Disordered" evidence="1">
    <location>
        <begin position="1"/>
        <end position="70"/>
    </location>
</feature>
<dbReference type="AlphaFoldDB" id="A0A5N6RFK0"/>
<protein>
    <submittedName>
        <fullName evidence="2">Uncharacterized protein</fullName>
    </submittedName>
</protein>
<name>A0A5N6RFK0_9ROSI</name>
<dbReference type="EMBL" id="CM017326">
    <property type="protein sequence ID" value="KAE8077702.1"/>
    <property type="molecule type" value="Genomic_DNA"/>
</dbReference>
<dbReference type="PANTHER" id="PTHR34371:SF6">
    <property type="entry name" value="MEMBRANE-ASSOCIATED KINASE REGULATOR 6"/>
    <property type="match status" value="1"/>
</dbReference>
<accession>A0A5N6RFK0</accession>
<gene>
    <name evidence="2" type="ORF">FH972_016239</name>
</gene>
<dbReference type="InterPro" id="IPR007789">
    <property type="entry name" value="DUF688"/>
</dbReference>
<proteinExistence type="predicted"/>
<evidence type="ECO:0000313" key="2">
    <source>
        <dbReference type="EMBL" id="KAE8077702.1"/>
    </source>
</evidence>
<organism evidence="2 3">
    <name type="scientific">Carpinus fangiana</name>
    <dbReference type="NCBI Taxonomy" id="176857"/>
    <lineage>
        <taxon>Eukaryota</taxon>
        <taxon>Viridiplantae</taxon>
        <taxon>Streptophyta</taxon>
        <taxon>Embryophyta</taxon>
        <taxon>Tracheophyta</taxon>
        <taxon>Spermatophyta</taxon>
        <taxon>Magnoliopsida</taxon>
        <taxon>eudicotyledons</taxon>
        <taxon>Gunneridae</taxon>
        <taxon>Pentapetalae</taxon>
        <taxon>rosids</taxon>
        <taxon>fabids</taxon>
        <taxon>Fagales</taxon>
        <taxon>Betulaceae</taxon>
        <taxon>Carpinus</taxon>
    </lineage>
</organism>
<keyword evidence="3" id="KW-1185">Reference proteome</keyword>
<reference evidence="2 3" key="1">
    <citation type="submission" date="2019-06" db="EMBL/GenBank/DDBJ databases">
        <title>A chromosomal-level reference genome of Carpinus fangiana (Coryloideae, Betulaceae).</title>
        <authorList>
            <person name="Yang X."/>
            <person name="Wang Z."/>
            <person name="Zhang L."/>
            <person name="Hao G."/>
            <person name="Liu J."/>
            <person name="Yang Y."/>
        </authorList>
    </citation>
    <scope>NUCLEOTIDE SEQUENCE [LARGE SCALE GENOMIC DNA]</scope>
    <source>
        <strain evidence="2">Cfa_2016G</strain>
        <tissue evidence="2">Leaf</tissue>
    </source>
</reference>
<dbReference type="Proteomes" id="UP000327013">
    <property type="component" value="Chromosome 6"/>
</dbReference>
<dbReference type="Pfam" id="PF05097">
    <property type="entry name" value="DUF688"/>
    <property type="match status" value="1"/>
</dbReference>
<dbReference type="PANTHER" id="PTHR34371">
    <property type="entry name" value="OS01G0551000 PROTEIN"/>
    <property type="match status" value="1"/>
</dbReference>
<evidence type="ECO:0000256" key="1">
    <source>
        <dbReference type="SAM" id="MobiDB-lite"/>
    </source>
</evidence>
<dbReference type="OrthoDB" id="1934555at2759"/>
<evidence type="ECO:0000313" key="3">
    <source>
        <dbReference type="Proteomes" id="UP000327013"/>
    </source>
</evidence>
<sequence length="211" mass="23247">MGSEPETEQSSTPKLSLFSLPSKPHEASPGILRTPPCRTTASVPFQWEEAPGKPRPCTTTTESKPRSARPLELPPRLLCETKNTDMPSPTTVLDGPYLGRSLSHRFSFTISEGGLGKRVAGEKGLEFTSMRWGSFRKSKDVLLGAFDFSSRVVDDGGGGGDTAVKITRVKRKGSLLKLSHKRSHFLASVYETFKQAVPWRRRQERLGKMAS</sequence>